<reference evidence="1 2" key="1">
    <citation type="submission" date="2019-07" db="EMBL/GenBank/DDBJ databases">
        <title>Complete Genome Sequence of Leptotrichia shahii Strain JCM 16776.</title>
        <authorList>
            <person name="Watanabe S."/>
            <person name="Cui L."/>
        </authorList>
    </citation>
    <scope>NUCLEOTIDE SEQUENCE [LARGE SCALE GENOMIC DNA]</scope>
    <source>
        <strain evidence="1 2">JCM16776</strain>
    </source>
</reference>
<dbReference type="InterPro" id="IPR017946">
    <property type="entry name" value="PLC-like_Pdiesterase_TIM-brl"/>
</dbReference>
<evidence type="ECO:0000313" key="2">
    <source>
        <dbReference type="Proteomes" id="UP000322617"/>
    </source>
</evidence>
<dbReference type="RefSeq" id="WP_018451082.1">
    <property type="nucleotide sequence ID" value="NZ_AP019827.1"/>
</dbReference>
<dbReference type="KEGG" id="lsz:JCM16776_1912"/>
<accession>A0A510JQW8</accession>
<evidence type="ECO:0008006" key="3">
    <source>
        <dbReference type="Google" id="ProtNLM"/>
    </source>
</evidence>
<proteinExistence type="predicted"/>
<evidence type="ECO:0000313" key="1">
    <source>
        <dbReference type="EMBL" id="BBM41666.1"/>
    </source>
</evidence>
<protein>
    <recommendedName>
        <fullName evidence="3">Glycerophosphoryl diester phosphodiesterase</fullName>
    </recommendedName>
</protein>
<gene>
    <name evidence="1" type="ORF">JCM16776_1912</name>
</gene>
<dbReference type="STRING" id="1122172.GCA_000373045_01462"/>
<dbReference type="GO" id="GO:0008081">
    <property type="term" value="F:phosphoric diester hydrolase activity"/>
    <property type="evidence" value="ECO:0007669"/>
    <property type="project" value="InterPro"/>
</dbReference>
<dbReference type="EMBL" id="AP019827">
    <property type="protein sequence ID" value="BBM41666.1"/>
    <property type="molecule type" value="Genomic_DNA"/>
</dbReference>
<organism evidence="1 2">
    <name type="scientific">Leptotrichia shahii</name>
    <dbReference type="NCBI Taxonomy" id="157691"/>
    <lineage>
        <taxon>Bacteria</taxon>
        <taxon>Fusobacteriati</taxon>
        <taxon>Fusobacteriota</taxon>
        <taxon>Fusobacteriia</taxon>
        <taxon>Fusobacteriales</taxon>
        <taxon>Leptotrichiaceae</taxon>
        <taxon>Leptotrichia</taxon>
    </lineage>
</organism>
<dbReference type="GO" id="GO:0006629">
    <property type="term" value="P:lipid metabolic process"/>
    <property type="evidence" value="ECO:0007669"/>
    <property type="project" value="InterPro"/>
</dbReference>
<dbReference type="SUPFAM" id="SSF51695">
    <property type="entry name" value="PLC-like phosphodiesterases"/>
    <property type="match status" value="1"/>
</dbReference>
<sequence length="214" mass="24984">MIILAHRGYWEKLSERNTEEALKKAFAKGYGIESDIRDYDGKLVISHDPANKNCMPAEELFKELAKYNNKLCFAINIKADGLGEELSKLLKKNNITNYFCFDMSVPQMIYYCENNFNVFARQSEYESEPLSLYKESQGVWIDAFYDDSWITEELISKHIKNGKKICLVSPELHSFPYLEFWKKLKSFDIDYSKIILCTDVPDEANEFFNKELIG</sequence>
<dbReference type="Gene3D" id="3.20.20.190">
    <property type="entry name" value="Phosphatidylinositol (PI) phosphodiesterase"/>
    <property type="match status" value="1"/>
</dbReference>
<dbReference type="AlphaFoldDB" id="A0A510JQW8"/>
<dbReference type="Proteomes" id="UP000322617">
    <property type="component" value="Chromosome"/>
</dbReference>
<keyword evidence="2" id="KW-1185">Reference proteome</keyword>
<name>A0A510JQW8_9FUSO</name>
<dbReference type="OrthoDB" id="9810159at2"/>